<dbReference type="SUPFAM" id="SSF103481">
    <property type="entry name" value="Multidrug resistance efflux transporter EmrE"/>
    <property type="match status" value="2"/>
</dbReference>
<feature type="domain" description="EamA" evidence="8">
    <location>
        <begin position="150"/>
        <end position="283"/>
    </location>
</feature>
<evidence type="ECO:0000256" key="1">
    <source>
        <dbReference type="ARBA" id="ARBA00004651"/>
    </source>
</evidence>
<reference evidence="9 10" key="1">
    <citation type="submission" date="2020-06" db="EMBL/GenBank/DDBJ databases">
        <title>Genomic analysis of Salicibibacter sp. NKC21-4.</title>
        <authorList>
            <person name="Oh Y.J."/>
        </authorList>
    </citation>
    <scope>NUCLEOTIDE SEQUENCE [LARGE SCALE GENOMIC DNA]</scope>
    <source>
        <strain evidence="9 10">NKC21-4</strain>
    </source>
</reference>
<dbReference type="InterPro" id="IPR037185">
    <property type="entry name" value="EmrE-like"/>
</dbReference>
<protein>
    <submittedName>
        <fullName evidence="9">DMT family transporter</fullName>
    </submittedName>
</protein>
<dbReference type="KEGG" id="scib:HUG20_02185"/>
<sequence length="309" mass="34087">MIWQMVLLCIIWGTNWAVMSVALEYFPPIMFSAFRFVLGSAVLLAICFYRKIPFPKKQDWKWYALCGLLQTAYVFAVTQSVLEYLSIGVGSILAFSMPFWLTILAHFFIPNERINFAKISGLLIGLTGLILVLDVNFLEMTWSGVTIVAQLFAISASIAWATSNIIIKKVLHNHDKTQFTTYQMIIGALGLLVASFILEPGGSVEWSWMAIFCLVFAGVLASALAYILWSFILSEGEAGKSSISLLAVPVVGALSGWAFLGETLSLGTLLGILLVLSGIAVVNMKDIKRLRRKVAYDHAMPDQKEKGSL</sequence>
<keyword evidence="5 7" id="KW-1133">Transmembrane helix</keyword>
<feature type="transmembrane region" description="Helical" evidence="7">
    <location>
        <begin position="209"/>
        <end position="231"/>
    </location>
</feature>
<evidence type="ECO:0000256" key="3">
    <source>
        <dbReference type="ARBA" id="ARBA00022475"/>
    </source>
</evidence>
<accession>A0A7T6Z8D2</accession>
<evidence type="ECO:0000313" key="9">
    <source>
        <dbReference type="EMBL" id="QQK78826.1"/>
    </source>
</evidence>
<feature type="transmembrane region" description="Helical" evidence="7">
    <location>
        <begin position="32"/>
        <end position="50"/>
    </location>
</feature>
<dbReference type="Pfam" id="PF00892">
    <property type="entry name" value="EamA"/>
    <property type="match status" value="2"/>
</dbReference>
<dbReference type="PANTHER" id="PTHR32322:SF18">
    <property type="entry name" value="S-ADENOSYLMETHIONINE_S-ADENOSYLHOMOCYSTEINE TRANSPORTER"/>
    <property type="match status" value="1"/>
</dbReference>
<keyword evidence="4 7" id="KW-0812">Transmembrane</keyword>
<dbReference type="Proteomes" id="UP000595349">
    <property type="component" value="Chromosome"/>
</dbReference>
<comment type="similarity">
    <text evidence="2">Belongs to the EamA transporter family.</text>
</comment>
<evidence type="ECO:0000313" key="10">
    <source>
        <dbReference type="Proteomes" id="UP000595349"/>
    </source>
</evidence>
<name>A0A7T6Z8D2_9BACI</name>
<evidence type="ECO:0000259" key="8">
    <source>
        <dbReference type="Pfam" id="PF00892"/>
    </source>
</evidence>
<keyword evidence="10" id="KW-1185">Reference proteome</keyword>
<dbReference type="AlphaFoldDB" id="A0A7T6Z8D2"/>
<evidence type="ECO:0000256" key="7">
    <source>
        <dbReference type="SAM" id="Phobius"/>
    </source>
</evidence>
<comment type="subcellular location">
    <subcellularLocation>
        <location evidence="1">Cell membrane</location>
        <topology evidence="1">Multi-pass membrane protein</topology>
    </subcellularLocation>
</comment>
<feature type="transmembrane region" description="Helical" evidence="7">
    <location>
        <begin position="121"/>
        <end position="138"/>
    </location>
</feature>
<dbReference type="RefSeq" id="WP_200087521.1">
    <property type="nucleotide sequence ID" value="NZ_CP054706.1"/>
</dbReference>
<feature type="transmembrane region" description="Helical" evidence="7">
    <location>
        <begin position="179"/>
        <end position="197"/>
    </location>
</feature>
<feature type="transmembrane region" description="Helical" evidence="7">
    <location>
        <begin position="62"/>
        <end position="81"/>
    </location>
</feature>
<dbReference type="EMBL" id="CP054706">
    <property type="protein sequence ID" value="QQK78826.1"/>
    <property type="molecule type" value="Genomic_DNA"/>
</dbReference>
<evidence type="ECO:0000256" key="4">
    <source>
        <dbReference type="ARBA" id="ARBA00022692"/>
    </source>
</evidence>
<proteinExistence type="inferred from homology"/>
<dbReference type="GO" id="GO:0005886">
    <property type="term" value="C:plasma membrane"/>
    <property type="evidence" value="ECO:0007669"/>
    <property type="project" value="UniProtKB-SubCell"/>
</dbReference>
<feature type="transmembrane region" description="Helical" evidence="7">
    <location>
        <begin position="87"/>
        <end position="109"/>
    </location>
</feature>
<feature type="transmembrane region" description="Helical" evidence="7">
    <location>
        <begin position="266"/>
        <end position="284"/>
    </location>
</feature>
<evidence type="ECO:0000256" key="6">
    <source>
        <dbReference type="ARBA" id="ARBA00023136"/>
    </source>
</evidence>
<organism evidence="9 10">
    <name type="scientific">Salicibibacter cibi</name>
    <dbReference type="NCBI Taxonomy" id="2743001"/>
    <lineage>
        <taxon>Bacteria</taxon>
        <taxon>Bacillati</taxon>
        <taxon>Bacillota</taxon>
        <taxon>Bacilli</taxon>
        <taxon>Bacillales</taxon>
        <taxon>Bacillaceae</taxon>
        <taxon>Salicibibacter</taxon>
    </lineage>
</organism>
<gene>
    <name evidence="9" type="ORF">HUG20_02185</name>
</gene>
<feature type="domain" description="EamA" evidence="8">
    <location>
        <begin position="3"/>
        <end position="133"/>
    </location>
</feature>
<keyword evidence="6 7" id="KW-0472">Membrane</keyword>
<dbReference type="PANTHER" id="PTHR32322">
    <property type="entry name" value="INNER MEMBRANE TRANSPORTER"/>
    <property type="match status" value="1"/>
</dbReference>
<evidence type="ECO:0000256" key="5">
    <source>
        <dbReference type="ARBA" id="ARBA00022989"/>
    </source>
</evidence>
<dbReference type="InterPro" id="IPR050638">
    <property type="entry name" value="AA-Vitamin_Transporters"/>
</dbReference>
<feature type="transmembrane region" description="Helical" evidence="7">
    <location>
        <begin position="243"/>
        <end position="260"/>
    </location>
</feature>
<feature type="transmembrane region" description="Helical" evidence="7">
    <location>
        <begin position="144"/>
        <end position="167"/>
    </location>
</feature>
<dbReference type="InterPro" id="IPR000620">
    <property type="entry name" value="EamA_dom"/>
</dbReference>
<keyword evidence="3" id="KW-1003">Cell membrane</keyword>
<evidence type="ECO:0000256" key="2">
    <source>
        <dbReference type="ARBA" id="ARBA00007362"/>
    </source>
</evidence>